<dbReference type="EMBL" id="JACBAZ010000027">
    <property type="protein sequence ID" value="NWK57737.1"/>
    <property type="molecule type" value="Genomic_DNA"/>
</dbReference>
<dbReference type="RefSeq" id="WP_178935154.1">
    <property type="nucleotide sequence ID" value="NZ_JACBAZ010000027.1"/>
</dbReference>
<keyword evidence="2" id="KW-1185">Reference proteome</keyword>
<organism evidence="1 2">
    <name type="scientific">Oceaniferula marina</name>
    <dbReference type="NCBI Taxonomy" id="2748318"/>
    <lineage>
        <taxon>Bacteria</taxon>
        <taxon>Pseudomonadati</taxon>
        <taxon>Verrucomicrobiota</taxon>
        <taxon>Verrucomicrobiia</taxon>
        <taxon>Verrucomicrobiales</taxon>
        <taxon>Verrucomicrobiaceae</taxon>
        <taxon>Oceaniferula</taxon>
    </lineage>
</organism>
<reference evidence="1 2" key="1">
    <citation type="submission" date="2020-07" db="EMBL/GenBank/DDBJ databases">
        <title>Roseicoccus Jingziensis gen. nov., sp. nov., isolated from coastal seawater.</title>
        <authorList>
            <person name="Feng X."/>
        </authorList>
    </citation>
    <scope>NUCLEOTIDE SEQUENCE [LARGE SCALE GENOMIC DNA]</scope>
    <source>
        <strain evidence="1 2">N1E253</strain>
    </source>
</reference>
<dbReference type="Gene3D" id="3.40.1000.10">
    <property type="entry name" value="Mog1/PsbP, alpha/beta/alpha sandwich"/>
    <property type="match status" value="1"/>
</dbReference>
<evidence type="ECO:0000313" key="1">
    <source>
        <dbReference type="EMBL" id="NWK57737.1"/>
    </source>
</evidence>
<dbReference type="AlphaFoldDB" id="A0A851GRT3"/>
<accession>A0A851GRT3</accession>
<sequence>MKDEMMQDREVIQLEDKVYKDILYRGGLVTFRIPLDWEEEYDPSGGGTFYKDVLGSGTLRLNVLSFRRGPNSDNKPFDDFEPYHDGLYIKTESKGVVERGVSCILFSWQIAYRVEGGAYRMAIFTYSIESERLGGDDAQAELGMINELIEGAQFSRAIGAGGDYYHK</sequence>
<evidence type="ECO:0000313" key="2">
    <source>
        <dbReference type="Proteomes" id="UP000557872"/>
    </source>
</evidence>
<proteinExistence type="predicted"/>
<name>A0A851GRT3_9BACT</name>
<gene>
    <name evidence="1" type="ORF">HW115_19115</name>
</gene>
<dbReference type="Proteomes" id="UP000557872">
    <property type="component" value="Unassembled WGS sequence"/>
</dbReference>
<protein>
    <submittedName>
        <fullName evidence="1">Uncharacterized protein</fullName>
    </submittedName>
</protein>
<comment type="caution">
    <text evidence="1">The sequence shown here is derived from an EMBL/GenBank/DDBJ whole genome shotgun (WGS) entry which is preliminary data.</text>
</comment>